<protein>
    <recommendedName>
        <fullName evidence="1">Large ribosomal subunit protein uL5 N-terminal domain-containing protein</fullName>
    </recommendedName>
</protein>
<sequence>MRDLALITGQMPVKTKANKSIASFKLREGATVGIDVTRRGNQCNAFLSGSAYKPGSPWDQRFPRCEPQQFGWAWKLQHRIL</sequence>
<dbReference type="InterPro" id="IPR031310">
    <property type="entry name" value="Ribosomal_uL5_N"/>
</dbReference>
<accession>A0AAV8RKT0</accession>
<organism evidence="2 3">
    <name type="scientific">Ensete ventricosum</name>
    <name type="common">Abyssinian banana</name>
    <name type="synonym">Musa ensete</name>
    <dbReference type="NCBI Taxonomy" id="4639"/>
    <lineage>
        <taxon>Eukaryota</taxon>
        <taxon>Viridiplantae</taxon>
        <taxon>Streptophyta</taxon>
        <taxon>Embryophyta</taxon>
        <taxon>Tracheophyta</taxon>
        <taxon>Spermatophyta</taxon>
        <taxon>Magnoliopsida</taxon>
        <taxon>Liliopsida</taxon>
        <taxon>Zingiberales</taxon>
        <taxon>Musaceae</taxon>
        <taxon>Ensete</taxon>
    </lineage>
</organism>
<dbReference type="InterPro" id="IPR022803">
    <property type="entry name" value="Ribosomal_uL5_dom_sf"/>
</dbReference>
<dbReference type="AlphaFoldDB" id="A0AAV8RKT0"/>
<dbReference type="SUPFAM" id="SSF55282">
    <property type="entry name" value="RL5-like"/>
    <property type="match status" value="1"/>
</dbReference>
<dbReference type="Gene3D" id="3.30.1440.10">
    <property type="match status" value="1"/>
</dbReference>
<gene>
    <name evidence="2" type="ORF">OPV22_001203</name>
</gene>
<evidence type="ECO:0000313" key="2">
    <source>
        <dbReference type="EMBL" id="KAJ8510769.1"/>
    </source>
</evidence>
<dbReference type="Proteomes" id="UP001222027">
    <property type="component" value="Unassembled WGS sequence"/>
</dbReference>
<dbReference type="Pfam" id="PF00281">
    <property type="entry name" value="Ribosomal_L5"/>
    <property type="match status" value="1"/>
</dbReference>
<evidence type="ECO:0000313" key="3">
    <source>
        <dbReference type="Proteomes" id="UP001222027"/>
    </source>
</evidence>
<reference evidence="2 3" key="1">
    <citation type="submission" date="2022-12" db="EMBL/GenBank/DDBJ databases">
        <title>Chromosome-scale assembly of the Ensete ventricosum genome.</title>
        <authorList>
            <person name="Dussert Y."/>
            <person name="Stocks J."/>
            <person name="Wendawek A."/>
            <person name="Woldeyes F."/>
            <person name="Nichols R.A."/>
            <person name="Borrell J.S."/>
        </authorList>
    </citation>
    <scope>NUCLEOTIDE SEQUENCE [LARGE SCALE GENOMIC DNA]</scope>
    <source>
        <strain evidence="3">cv. Maze</strain>
        <tissue evidence="2">Seeds</tissue>
    </source>
</reference>
<name>A0AAV8RKT0_ENSVE</name>
<dbReference type="EMBL" id="JAQQAF010000001">
    <property type="protein sequence ID" value="KAJ8510769.1"/>
    <property type="molecule type" value="Genomic_DNA"/>
</dbReference>
<comment type="caution">
    <text evidence="2">The sequence shown here is derived from an EMBL/GenBank/DDBJ whole genome shotgun (WGS) entry which is preliminary data.</text>
</comment>
<feature type="domain" description="Large ribosomal subunit protein uL5 N-terminal" evidence="1">
    <location>
        <begin position="2"/>
        <end position="27"/>
    </location>
</feature>
<keyword evidence="3" id="KW-1185">Reference proteome</keyword>
<evidence type="ECO:0000259" key="1">
    <source>
        <dbReference type="Pfam" id="PF00281"/>
    </source>
</evidence>
<proteinExistence type="predicted"/>